<sequence>MYDVIISGAGAAGCVAAKILVDAGYSVLVAEKMSLLREKSCNGILIRKAVAIAEDVFGQIPQAVRCDPQINMGYTLQNERHVMFTIDGLGMNVWRNLFDYWMAVETDEAGAEIRENTEIIGFRNEGDHVVVSLQNEIVTEEKGRVLVGCDGVVSAVRQILRNEKRESIVTYQTYSTGSIDLDPNYFHAYLQPEFSEHAAWCCIKDEFVIVAVSAKDQSMLPEYYQRFKEYLVRELGAEFGDLEREEYGLLPSVTPTDMGEDRIFLAGDAANFLSPVCEGIAPAFVSASAFAEAYKRVCTPGNNPDTALLRNAYENNLASSKEFMRRQWTMLGHASPKFSYITNV</sequence>
<comment type="caution">
    <text evidence="2">The sequence shown here is derived from an EMBL/GenBank/DDBJ whole genome shotgun (WGS) entry which is preliminary data.</text>
</comment>
<dbReference type="AlphaFoldDB" id="A0AAE4SAY0"/>
<feature type="domain" description="FAD-binding" evidence="1">
    <location>
        <begin position="2"/>
        <end position="276"/>
    </location>
</feature>
<evidence type="ECO:0000313" key="2">
    <source>
        <dbReference type="EMBL" id="MDV0442158.1"/>
    </source>
</evidence>
<dbReference type="Pfam" id="PF01494">
    <property type="entry name" value="FAD_binding_3"/>
    <property type="match status" value="1"/>
</dbReference>
<dbReference type="InterPro" id="IPR002938">
    <property type="entry name" value="FAD-bd"/>
</dbReference>
<organism evidence="2 3">
    <name type="scientific">Methanorbis furvi</name>
    <dbReference type="NCBI Taxonomy" id="3028299"/>
    <lineage>
        <taxon>Archaea</taxon>
        <taxon>Methanobacteriati</taxon>
        <taxon>Methanobacteriota</taxon>
        <taxon>Stenosarchaea group</taxon>
        <taxon>Methanomicrobia</taxon>
        <taxon>Methanomicrobiales</taxon>
        <taxon>Methanocorpusculaceae</taxon>
        <taxon>Methanorbis</taxon>
    </lineage>
</organism>
<dbReference type="InterPro" id="IPR036188">
    <property type="entry name" value="FAD/NAD-bd_sf"/>
</dbReference>
<reference evidence="2" key="1">
    <citation type="submission" date="2023-06" db="EMBL/GenBank/DDBJ databases">
        <title>Genome sequence of Methancorpusculaceae sp. Ag1.</title>
        <authorList>
            <person name="Protasov E."/>
            <person name="Platt K."/>
            <person name="Poehlein A."/>
            <person name="Daniel R."/>
            <person name="Brune A."/>
        </authorList>
    </citation>
    <scope>NUCLEOTIDE SEQUENCE</scope>
    <source>
        <strain evidence="2">Ag1</strain>
    </source>
</reference>
<dbReference type="PANTHER" id="PTHR42685:SF22">
    <property type="entry name" value="CONDITIONED MEDIUM FACTOR RECEPTOR 1"/>
    <property type="match status" value="1"/>
</dbReference>
<dbReference type="InterPro" id="IPR050407">
    <property type="entry name" value="Geranylgeranyl_reductase"/>
</dbReference>
<protein>
    <recommendedName>
        <fullName evidence="1">FAD-binding domain-containing protein</fullName>
    </recommendedName>
</protein>
<dbReference type="SUPFAM" id="SSF51905">
    <property type="entry name" value="FAD/NAD(P)-binding domain"/>
    <property type="match status" value="1"/>
</dbReference>
<keyword evidence="3" id="KW-1185">Reference proteome</keyword>
<gene>
    <name evidence="2" type="ORF">McpAg1_13850</name>
</gene>
<dbReference type="Proteomes" id="UP001273136">
    <property type="component" value="Unassembled WGS sequence"/>
</dbReference>
<dbReference type="PANTHER" id="PTHR42685">
    <property type="entry name" value="GERANYLGERANYL DIPHOSPHATE REDUCTASE"/>
    <property type="match status" value="1"/>
</dbReference>
<evidence type="ECO:0000313" key="3">
    <source>
        <dbReference type="Proteomes" id="UP001273136"/>
    </source>
</evidence>
<proteinExistence type="predicted"/>
<dbReference type="PRINTS" id="PR00420">
    <property type="entry name" value="RNGMNOXGNASE"/>
</dbReference>
<dbReference type="GO" id="GO:0071949">
    <property type="term" value="F:FAD binding"/>
    <property type="evidence" value="ECO:0007669"/>
    <property type="project" value="InterPro"/>
</dbReference>
<accession>A0AAE4SAY0</accession>
<name>A0AAE4SAY0_9EURY</name>
<evidence type="ECO:0000259" key="1">
    <source>
        <dbReference type="Pfam" id="PF01494"/>
    </source>
</evidence>
<dbReference type="EMBL" id="JAWDKA010000007">
    <property type="protein sequence ID" value="MDV0442158.1"/>
    <property type="molecule type" value="Genomic_DNA"/>
</dbReference>
<dbReference type="Gene3D" id="3.50.50.60">
    <property type="entry name" value="FAD/NAD(P)-binding domain"/>
    <property type="match status" value="1"/>
</dbReference>